<proteinExistence type="predicted"/>
<organism evidence="2 3">
    <name type="scientific">Desertihabitans brevis</name>
    <dbReference type="NCBI Taxonomy" id="2268447"/>
    <lineage>
        <taxon>Bacteria</taxon>
        <taxon>Bacillati</taxon>
        <taxon>Actinomycetota</taxon>
        <taxon>Actinomycetes</taxon>
        <taxon>Propionibacteriales</taxon>
        <taxon>Propionibacteriaceae</taxon>
        <taxon>Desertihabitans</taxon>
    </lineage>
</organism>
<dbReference type="AlphaFoldDB" id="A0A367Z211"/>
<accession>A0A367Z211</accession>
<evidence type="ECO:0000313" key="2">
    <source>
        <dbReference type="EMBL" id="RCK71261.1"/>
    </source>
</evidence>
<keyword evidence="3" id="KW-1185">Reference proteome</keyword>
<feature type="transmembrane region" description="Helical" evidence="1">
    <location>
        <begin position="61"/>
        <end position="81"/>
    </location>
</feature>
<keyword evidence="1" id="KW-0812">Transmembrane</keyword>
<protein>
    <recommendedName>
        <fullName evidence="4">TIGR02611 family protein</fullName>
    </recommendedName>
</protein>
<evidence type="ECO:0000313" key="3">
    <source>
        <dbReference type="Proteomes" id="UP000252770"/>
    </source>
</evidence>
<dbReference type="Pfam" id="PF09656">
    <property type="entry name" value="PGPGW"/>
    <property type="match status" value="1"/>
</dbReference>
<dbReference type="InterPro" id="IPR019099">
    <property type="entry name" value="Uncharacterised_PGPGW_TM"/>
</dbReference>
<dbReference type="RefSeq" id="WP_114124964.1">
    <property type="nucleotide sequence ID" value="NZ_QOUI01000001.1"/>
</dbReference>
<sequence length="151" mass="17064">MLADAQRDSGVDEPTRPDRWAWRARLRERRHTRITLRVCVGVLGTLLIVAGAITGPLPGPGGIPLVLLGLAVWASEFRWAHRLMARFKQVVRYFARWPRRRKVLAVGVGVLIGWSALYGGLWLNGIPAWLPEWVREPLDRLPAITPEGHLR</sequence>
<keyword evidence="1" id="KW-0472">Membrane</keyword>
<feature type="transmembrane region" description="Helical" evidence="1">
    <location>
        <begin position="34"/>
        <end position="55"/>
    </location>
</feature>
<reference evidence="2 3" key="1">
    <citation type="submission" date="2018-07" db="EMBL/GenBank/DDBJ databases">
        <title>Desertimonas flava gen. nov. sp. nov.</title>
        <authorList>
            <person name="Liu S."/>
        </authorList>
    </citation>
    <scope>NUCLEOTIDE SEQUENCE [LARGE SCALE GENOMIC DNA]</scope>
    <source>
        <strain evidence="2 3">16Sb5-5</strain>
    </source>
</reference>
<gene>
    <name evidence="2" type="ORF">DT076_02130</name>
</gene>
<dbReference type="EMBL" id="QOUI01000001">
    <property type="protein sequence ID" value="RCK71261.1"/>
    <property type="molecule type" value="Genomic_DNA"/>
</dbReference>
<name>A0A367Z211_9ACTN</name>
<evidence type="ECO:0000256" key="1">
    <source>
        <dbReference type="SAM" id="Phobius"/>
    </source>
</evidence>
<evidence type="ECO:0008006" key="4">
    <source>
        <dbReference type="Google" id="ProtNLM"/>
    </source>
</evidence>
<comment type="caution">
    <text evidence="2">The sequence shown here is derived from an EMBL/GenBank/DDBJ whole genome shotgun (WGS) entry which is preliminary data.</text>
</comment>
<feature type="transmembrane region" description="Helical" evidence="1">
    <location>
        <begin position="102"/>
        <end position="123"/>
    </location>
</feature>
<dbReference type="Proteomes" id="UP000252770">
    <property type="component" value="Unassembled WGS sequence"/>
</dbReference>
<keyword evidence="1" id="KW-1133">Transmembrane helix</keyword>